<dbReference type="EMBL" id="BKCJ011412280">
    <property type="protein sequence ID" value="GFD31262.1"/>
    <property type="molecule type" value="Genomic_DNA"/>
</dbReference>
<comment type="caution">
    <text evidence="2">The sequence shown here is derived from an EMBL/GenBank/DDBJ whole genome shotgun (WGS) entry which is preliminary data.</text>
</comment>
<protein>
    <recommendedName>
        <fullName evidence="3">Reverse transcriptase domain-containing protein</fullName>
    </recommendedName>
</protein>
<feature type="non-terminal residue" evidence="2">
    <location>
        <position position="122"/>
    </location>
</feature>
<feature type="compositionally biased region" description="Polar residues" evidence="1">
    <location>
        <begin position="103"/>
        <end position="113"/>
    </location>
</feature>
<name>A0A699V7E2_TANCI</name>
<organism evidence="2">
    <name type="scientific">Tanacetum cinerariifolium</name>
    <name type="common">Dalmatian daisy</name>
    <name type="synonym">Chrysanthemum cinerariifolium</name>
    <dbReference type="NCBI Taxonomy" id="118510"/>
    <lineage>
        <taxon>Eukaryota</taxon>
        <taxon>Viridiplantae</taxon>
        <taxon>Streptophyta</taxon>
        <taxon>Embryophyta</taxon>
        <taxon>Tracheophyta</taxon>
        <taxon>Spermatophyta</taxon>
        <taxon>Magnoliopsida</taxon>
        <taxon>eudicotyledons</taxon>
        <taxon>Gunneridae</taxon>
        <taxon>Pentapetalae</taxon>
        <taxon>asterids</taxon>
        <taxon>campanulids</taxon>
        <taxon>Asterales</taxon>
        <taxon>Asteraceae</taxon>
        <taxon>Asteroideae</taxon>
        <taxon>Anthemideae</taxon>
        <taxon>Anthemidinae</taxon>
        <taxon>Tanacetum</taxon>
    </lineage>
</organism>
<dbReference type="AlphaFoldDB" id="A0A699V7E2"/>
<sequence length="122" mass="13953">EKLESVFQISECKEKDRVKFAMATLRRRALTWWNGRTKSMGIDVANNIPWCELARQLIQDKADEATEGEKRKGEGDRGSHGDNRREHNCHQNRRGNAGAMTNAAPNNNETCQKYKNKRHAGD</sequence>
<evidence type="ECO:0000313" key="2">
    <source>
        <dbReference type="EMBL" id="GFD31262.1"/>
    </source>
</evidence>
<proteinExistence type="predicted"/>
<reference evidence="2" key="1">
    <citation type="journal article" date="2019" name="Sci. Rep.">
        <title>Draft genome of Tanacetum cinerariifolium, the natural source of mosquito coil.</title>
        <authorList>
            <person name="Yamashiro T."/>
            <person name="Shiraishi A."/>
            <person name="Satake H."/>
            <person name="Nakayama K."/>
        </authorList>
    </citation>
    <scope>NUCLEOTIDE SEQUENCE</scope>
</reference>
<feature type="non-terminal residue" evidence="2">
    <location>
        <position position="1"/>
    </location>
</feature>
<evidence type="ECO:0000256" key="1">
    <source>
        <dbReference type="SAM" id="MobiDB-lite"/>
    </source>
</evidence>
<evidence type="ECO:0008006" key="3">
    <source>
        <dbReference type="Google" id="ProtNLM"/>
    </source>
</evidence>
<feature type="compositionally biased region" description="Basic and acidic residues" evidence="1">
    <location>
        <begin position="62"/>
        <end position="89"/>
    </location>
</feature>
<gene>
    <name evidence="2" type="ORF">Tci_903231</name>
</gene>
<feature type="region of interest" description="Disordered" evidence="1">
    <location>
        <begin position="62"/>
        <end position="122"/>
    </location>
</feature>
<accession>A0A699V7E2</accession>